<evidence type="ECO:0008006" key="14">
    <source>
        <dbReference type="Google" id="ProtNLM"/>
    </source>
</evidence>
<dbReference type="AlphaFoldDB" id="A0A919MTP0"/>
<dbReference type="InterPro" id="IPR011050">
    <property type="entry name" value="Pectin_lyase_fold/virulence"/>
</dbReference>
<dbReference type="GO" id="GO:0046872">
    <property type="term" value="F:metal ion binding"/>
    <property type="evidence" value="ECO:0007669"/>
    <property type="project" value="UniProtKB-KW"/>
</dbReference>
<dbReference type="Pfam" id="PF04542">
    <property type="entry name" value="Sigma70_r2"/>
    <property type="match status" value="1"/>
</dbReference>
<dbReference type="GO" id="GO:0005576">
    <property type="term" value="C:extracellular region"/>
    <property type="evidence" value="ECO:0007669"/>
    <property type="project" value="UniProtKB-SubCell"/>
</dbReference>
<dbReference type="Proteomes" id="UP000636960">
    <property type="component" value="Unassembled WGS sequence"/>
</dbReference>
<dbReference type="PANTHER" id="PTHR40088:SF1">
    <property type="entry name" value="PECTATE LYASE PEL9"/>
    <property type="match status" value="1"/>
</dbReference>
<keyword evidence="6" id="KW-0106">Calcium</keyword>
<evidence type="ECO:0000313" key="12">
    <source>
        <dbReference type="EMBL" id="GIE99456.1"/>
    </source>
</evidence>
<feature type="region of interest" description="Disordered" evidence="9">
    <location>
        <begin position="87"/>
        <end position="106"/>
    </location>
</feature>
<dbReference type="Gene3D" id="1.10.1740.10">
    <property type="match status" value="1"/>
</dbReference>
<keyword evidence="3" id="KW-0964">Secreted</keyword>
<dbReference type="InterPro" id="IPR014284">
    <property type="entry name" value="RNA_pol_sigma-70_dom"/>
</dbReference>
<evidence type="ECO:0000256" key="8">
    <source>
        <dbReference type="ARBA" id="ARBA00038263"/>
    </source>
</evidence>
<dbReference type="InterPro" id="IPR013325">
    <property type="entry name" value="RNA_pol_sigma_r2"/>
</dbReference>
<evidence type="ECO:0000256" key="6">
    <source>
        <dbReference type="ARBA" id="ARBA00022837"/>
    </source>
</evidence>
<dbReference type="Gene3D" id="2.160.20.10">
    <property type="entry name" value="Single-stranded right-handed beta-helix, Pectin lyase-like"/>
    <property type="match status" value="1"/>
</dbReference>
<dbReference type="InterPro" id="IPR052052">
    <property type="entry name" value="Polysaccharide_Lyase_9"/>
</dbReference>
<name>A0A919MTP0_9ACTN</name>
<keyword evidence="7" id="KW-0456">Lyase</keyword>
<dbReference type="RefSeq" id="WP_203786452.1">
    <property type="nucleotide sequence ID" value="NZ_BOMV01000073.1"/>
</dbReference>
<keyword evidence="13" id="KW-1185">Reference proteome</keyword>
<accession>A0A919MTP0</accession>
<evidence type="ECO:0000256" key="2">
    <source>
        <dbReference type="ARBA" id="ARBA00004613"/>
    </source>
</evidence>
<dbReference type="GO" id="GO:0016837">
    <property type="term" value="F:carbon-oxygen lyase activity, acting on polysaccharides"/>
    <property type="evidence" value="ECO:0007669"/>
    <property type="project" value="TreeGrafter"/>
</dbReference>
<evidence type="ECO:0000256" key="3">
    <source>
        <dbReference type="ARBA" id="ARBA00022525"/>
    </source>
</evidence>
<comment type="similarity">
    <text evidence="8">Belongs to the polysaccharide lyase 9 family.</text>
</comment>
<evidence type="ECO:0000256" key="7">
    <source>
        <dbReference type="ARBA" id="ARBA00023239"/>
    </source>
</evidence>
<feature type="domain" description="RNA polymerase sigma-70 region 2" evidence="10">
    <location>
        <begin position="23"/>
        <end position="89"/>
    </location>
</feature>
<dbReference type="SUPFAM" id="SSF51126">
    <property type="entry name" value="Pectin lyase-like"/>
    <property type="match status" value="1"/>
</dbReference>
<dbReference type="GO" id="GO:0006352">
    <property type="term" value="P:DNA-templated transcription initiation"/>
    <property type="evidence" value="ECO:0007669"/>
    <property type="project" value="InterPro"/>
</dbReference>
<evidence type="ECO:0000259" key="11">
    <source>
        <dbReference type="Pfam" id="PF13229"/>
    </source>
</evidence>
<feature type="domain" description="Right handed beta helix" evidence="11">
    <location>
        <begin position="436"/>
        <end position="614"/>
    </location>
</feature>
<proteinExistence type="inferred from homology"/>
<keyword evidence="4" id="KW-0479">Metal-binding</keyword>
<dbReference type="InterPro" id="IPR039448">
    <property type="entry name" value="Beta_helix"/>
</dbReference>
<feature type="region of interest" description="Disordered" evidence="9">
    <location>
        <begin position="316"/>
        <end position="340"/>
    </location>
</feature>
<evidence type="ECO:0000313" key="13">
    <source>
        <dbReference type="Proteomes" id="UP000636960"/>
    </source>
</evidence>
<dbReference type="PANTHER" id="PTHR40088">
    <property type="entry name" value="PECTATE LYASE (EUROFUNG)"/>
    <property type="match status" value="1"/>
</dbReference>
<reference evidence="12" key="1">
    <citation type="submission" date="2021-01" db="EMBL/GenBank/DDBJ databases">
        <title>Whole genome shotgun sequence of Actinoplanes rishiriensis NBRC 108556.</title>
        <authorList>
            <person name="Komaki H."/>
            <person name="Tamura T."/>
        </authorList>
    </citation>
    <scope>NUCLEOTIDE SEQUENCE</scope>
    <source>
        <strain evidence="12">NBRC 108556</strain>
    </source>
</reference>
<protein>
    <recommendedName>
        <fullName evidence="14">RNA polymerase sigma factor</fullName>
    </recommendedName>
</protein>
<dbReference type="InterPro" id="IPR012334">
    <property type="entry name" value="Pectin_lyas_fold"/>
</dbReference>
<organism evidence="12 13">
    <name type="scientific">Paractinoplanes rishiriensis</name>
    <dbReference type="NCBI Taxonomy" id="1050105"/>
    <lineage>
        <taxon>Bacteria</taxon>
        <taxon>Bacillati</taxon>
        <taxon>Actinomycetota</taxon>
        <taxon>Actinomycetes</taxon>
        <taxon>Micromonosporales</taxon>
        <taxon>Micromonosporaceae</taxon>
        <taxon>Paractinoplanes</taxon>
    </lineage>
</organism>
<comment type="caution">
    <text evidence="12">The sequence shown here is derived from an EMBL/GenBank/DDBJ whole genome shotgun (WGS) entry which is preliminary data.</text>
</comment>
<evidence type="ECO:0000256" key="4">
    <source>
        <dbReference type="ARBA" id="ARBA00022723"/>
    </source>
</evidence>
<evidence type="ECO:0000256" key="1">
    <source>
        <dbReference type="ARBA" id="ARBA00001913"/>
    </source>
</evidence>
<gene>
    <name evidence="12" type="ORF">Ari01nite_69210</name>
</gene>
<sequence>MSEGTADVVMAAQAGDEQALAELFSAHLPMVYSVVGSALDGHPDVDDVVQETMVNAVRGLPGLREPDRFPSWLATIAYREIQRNQRSKRTIAQRRRDLPADPPDANADFAERTVTGLLLAAQRRELAEAARWLDAGDRQLLSLWWQEQVGRLDRDGTAEQLTVGTGLLGMRMLRMKGRLEAARSVVRALAAAPRCAELGTVLRDWHGEVTSVWRKRLVRHVRDCDRCVRYRHGLIAPERLLLGAAVLPIPAGLGTGVPVTATPVWSAVQKFCSGKVLAGAAAVTVATGGGFAYAVHVTPVPDGEPQALARPPAVAIRTPSAPPSRAAATSAPAARPSGAPAGTGVAAADIYVAPGGSDSGSGTLERPFGTLAKAVATVRPGQTIAMRGGTYRPTATVVIRTSGTADRRITLSNYRGERPVIDAGRVPDEWAVNHKAAYWTVQGLEIKNSTTHAYVCTSCRSMVFQRLSMHGNRRSGLTLTGEGTVGNQVLNSDFFRNYDPAAGGGAGAGLAVQHGSGAGNVIRGNRAFHNADNGFDLSGFASPVTLDHNWAYGNGVNRWNVAGWQSNGDGFHLGGGATEPAAAHTVRDNAAWDNVNDGFSNSTNRGALRLTNNTALRNGRHGFRLLETTAGALTDNVASGNSGDPVRANAGATQRGNIWQDAAALFRSTDAAVAQGPRAADGTLPRSDFLVPAGSAGADMSAG</sequence>
<feature type="compositionally biased region" description="Low complexity" evidence="9">
    <location>
        <begin position="317"/>
        <end position="340"/>
    </location>
</feature>
<keyword evidence="5" id="KW-0732">Signal</keyword>
<feature type="region of interest" description="Disordered" evidence="9">
    <location>
        <begin position="677"/>
        <end position="703"/>
    </location>
</feature>
<dbReference type="GO" id="GO:0003700">
    <property type="term" value="F:DNA-binding transcription factor activity"/>
    <property type="evidence" value="ECO:0007669"/>
    <property type="project" value="InterPro"/>
</dbReference>
<dbReference type="InterPro" id="IPR006626">
    <property type="entry name" value="PbH1"/>
</dbReference>
<comment type="subcellular location">
    <subcellularLocation>
        <location evidence="2">Secreted</location>
    </subcellularLocation>
</comment>
<dbReference type="SUPFAM" id="SSF88946">
    <property type="entry name" value="Sigma2 domain of RNA polymerase sigma factors"/>
    <property type="match status" value="1"/>
</dbReference>
<dbReference type="Pfam" id="PF13229">
    <property type="entry name" value="Beta_helix"/>
    <property type="match status" value="1"/>
</dbReference>
<dbReference type="NCBIfam" id="TIGR02937">
    <property type="entry name" value="sigma70-ECF"/>
    <property type="match status" value="1"/>
</dbReference>
<dbReference type="InterPro" id="IPR007627">
    <property type="entry name" value="RNA_pol_sigma70_r2"/>
</dbReference>
<dbReference type="SMART" id="SM00710">
    <property type="entry name" value="PbH1"/>
    <property type="match status" value="7"/>
</dbReference>
<evidence type="ECO:0000259" key="10">
    <source>
        <dbReference type="Pfam" id="PF04542"/>
    </source>
</evidence>
<evidence type="ECO:0000256" key="9">
    <source>
        <dbReference type="SAM" id="MobiDB-lite"/>
    </source>
</evidence>
<dbReference type="EMBL" id="BOMV01000073">
    <property type="protein sequence ID" value="GIE99456.1"/>
    <property type="molecule type" value="Genomic_DNA"/>
</dbReference>
<comment type="cofactor">
    <cofactor evidence="1">
        <name>Ca(2+)</name>
        <dbReference type="ChEBI" id="CHEBI:29108"/>
    </cofactor>
</comment>
<evidence type="ECO:0000256" key="5">
    <source>
        <dbReference type="ARBA" id="ARBA00022729"/>
    </source>
</evidence>